<accession>A0ACC0ZSE5</accession>
<comment type="caution">
    <text evidence="1">The sequence shown here is derived from an EMBL/GenBank/DDBJ whole genome shotgun (WGS) entry which is preliminary data.</text>
</comment>
<proteinExistence type="predicted"/>
<keyword evidence="2" id="KW-1185">Reference proteome</keyword>
<dbReference type="EMBL" id="CM047910">
    <property type="protein sequence ID" value="KAJ0074730.1"/>
    <property type="molecule type" value="Genomic_DNA"/>
</dbReference>
<name>A0ACC0ZSE5_9ROSI</name>
<dbReference type="Proteomes" id="UP001164250">
    <property type="component" value="Chromosome 15"/>
</dbReference>
<evidence type="ECO:0000313" key="1">
    <source>
        <dbReference type="EMBL" id="KAJ0074730.1"/>
    </source>
</evidence>
<sequence>MHGGGNIDWIKKFTDKTQEVAKAPHIKLHILYMGKSNLGRQIQGNISTINEEKLSLPLVRGSDMAIAKSENILKCLSDFDLWRTYMIEEDFVTVLNNYQRKLLKVQLMESPHKDNMEVLRALIHVKEDKKTLIKGDAKKTVC</sequence>
<protein>
    <submittedName>
        <fullName evidence="1">Uncharacterized protein</fullName>
    </submittedName>
</protein>
<organism evidence="1 2">
    <name type="scientific">Pistacia atlantica</name>
    <dbReference type="NCBI Taxonomy" id="434234"/>
    <lineage>
        <taxon>Eukaryota</taxon>
        <taxon>Viridiplantae</taxon>
        <taxon>Streptophyta</taxon>
        <taxon>Embryophyta</taxon>
        <taxon>Tracheophyta</taxon>
        <taxon>Spermatophyta</taxon>
        <taxon>Magnoliopsida</taxon>
        <taxon>eudicotyledons</taxon>
        <taxon>Gunneridae</taxon>
        <taxon>Pentapetalae</taxon>
        <taxon>rosids</taxon>
        <taxon>malvids</taxon>
        <taxon>Sapindales</taxon>
        <taxon>Anacardiaceae</taxon>
        <taxon>Pistacia</taxon>
    </lineage>
</organism>
<evidence type="ECO:0000313" key="2">
    <source>
        <dbReference type="Proteomes" id="UP001164250"/>
    </source>
</evidence>
<reference evidence="2" key="1">
    <citation type="journal article" date="2023" name="G3 (Bethesda)">
        <title>Genome assembly and association tests identify interacting loci associated with vigor, precocity, and sex in interspecific pistachio rootstocks.</title>
        <authorList>
            <person name="Palmer W."/>
            <person name="Jacygrad E."/>
            <person name="Sagayaradj S."/>
            <person name="Cavanaugh K."/>
            <person name="Han R."/>
            <person name="Bertier L."/>
            <person name="Beede B."/>
            <person name="Kafkas S."/>
            <person name="Golino D."/>
            <person name="Preece J."/>
            <person name="Michelmore R."/>
        </authorList>
    </citation>
    <scope>NUCLEOTIDE SEQUENCE [LARGE SCALE GENOMIC DNA]</scope>
</reference>
<gene>
    <name evidence="1" type="ORF">Patl1_33301</name>
</gene>